<dbReference type="Gene3D" id="3.10.20.30">
    <property type="match status" value="1"/>
</dbReference>
<sequence length="199" mass="20209">MGSTVNSNSTPPPIRLSVNGCDCDVPADPGTPLLHVLRNDLALNGPKYGCGLGECGACTVLIDGVAARSCVIPVRAAQGRAVVTLEGLGTRQQPGTTQQAFIDCQAAQCGYCLNGMIMTVEALLRRNPNPTEDALRSELHHNLCRCGTHVEIMQAALRAVRLRAEGVGAPGLQAADGGGVAGAAGVAGVVGVADGGSTR</sequence>
<keyword evidence="5" id="KW-0411">Iron-sulfur</keyword>
<evidence type="ECO:0000256" key="4">
    <source>
        <dbReference type="ARBA" id="ARBA00023004"/>
    </source>
</evidence>
<evidence type="ECO:0000256" key="2">
    <source>
        <dbReference type="ARBA" id="ARBA00022723"/>
    </source>
</evidence>
<dbReference type="SUPFAM" id="SSF47741">
    <property type="entry name" value="CO dehydrogenase ISP C-domain like"/>
    <property type="match status" value="1"/>
</dbReference>
<dbReference type="RefSeq" id="WP_279995489.1">
    <property type="nucleotide sequence ID" value="NZ_JAOCDZ010000008.1"/>
</dbReference>
<evidence type="ECO:0000313" key="8">
    <source>
        <dbReference type="Proteomes" id="UP001161094"/>
    </source>
</evidence>
<dbReference type="PROSITE" id="PS51085">
    <property type="entry name" value="2FE2S_FER_2"/>
    <property type="match status" value="1"/>
</dbReference>
<dbReference type="InterPro" id="IPR001041">
    <property type="entry name" value="2Fe-2S_ferredoxin-type"/>
</dbReference>
<dbReference type="Pfam" id="PF00111">
    <property type="entry name" value="Fer2"/>
    <property type="match status" value="1"/>
</dbReference>
<dbReference type="GO" id="GO:0051537">
    <property type="term" value="F:2 iron, 2 sulfur cluster binding"/>
    <property type="evidence" value="ECO:0007669"/>
    <property type="project" value="UniProtKB-KW"/>
</dbReference>
<dbReference type="SUPFAM" id="SSF54292">
    <property type="entry name" value="2Fe-2S ferredoxin-like"/>
    <property type="match status" value="1"/>
</dbReference>
<dbReference type="AlphaFoldDB" id="A0AA42LNZ0"/>
<evidence type="ECO:0000313" key="7">
    <source>
        <dbReference type="EMBL" id="MDH0736865.1"/>
    </source>
</evidence>
<accession>A0AA42LNZ0</accession>
<evidence type="ECO:0000256" key="1">
    <source>
        <dbReference type="ARBA" id="ARBA00022714"/>
    </source>
</evidence>
<dbReference type="CDD" id="cd00207">
    <property type="entry name" value="fer2"/>
    <property type="match status" value="1"/>
</dbReference>
<feature type="domain" description="2Fe-2S ferredoxin-type" evidence="6">
    <location>
        <begin position="12"/>
        <end position="88"/>
    </location>
</feature>
<evidence type="ECO:0000256" key="3">
    <source>
        <dbReference type="ARBA" id="ARBA00023002"/>
    </source>
</evidence>
<dbReference type="PANTHER" id="PTHR44379">
    <property type="entry name" value="OXIDOREDUCTASE WITH IRON-SULFUR SUBUNIT"/>
    <property type="match status" value="1"/>
</dbReference>
<keyword evidence="2" id="KW-0479">Metal-binding</keyword>
<keyword evidence="3" id="KW-0560">Oxidoreductase</keyword>
<dbReference type="InterPro" id="IPR006058">
    <property type="entry name" value="2Fe2S_fd_BS"/>
</dbReference>
<evidence type="ECO:0000256" key="5">
    <source>
        <dbReference type="ARBA" id="ARBA00023014"/>
    </source>
</evidence>
<name>A0AA42LNZ0_9BURK</name>
<dbReference type="GO" id="GO:0016491">
    <property type="term" value="F:oxidoreductase activity"/>
    <property type="evidence" value="ECO:0007669"/>
    <property type="project" value="UniProtKB-KW"/>
</dbReference>
<dbReference type="PANTHER" id="PTHR44379:SF6">
    <property type="entry name" value="BLR6046 PROTEIN"/>
    <property type="match status" value="1"/>
</dbReference>
<organism evidence="7 8">
    <name type="scientific">Achromobacter spanius</name>
    <dbReference type="NCBI Taxonomy" id="217203"/>
    <lineage>
        <taxon>Bacteria</taxon>
        <taxon>Pseudomonadati</taxon>
        <taxon>Pseudomonadota</taxon>
        <taxon>Betaproteobacteria</taxon>
        <taxon>Burkholderiales</taxon>
        <taxon>Alcaligenaceae</taxon>
        <taxon>Achromobacter</taxon>
    </lineage>
</organism>
<dbReference type="GO" id="GO:0046872">
    <property type="term" value="F:metal ion binding"/>
    <property type="evidence" value="ECO:0007669"/>
    <property type="project" value="UniProtKB-KW"/>
</dbReference>
<keyword evidence="4" id="KW-0408">Iron</keyword>
<dbReference type="PROSITE" id="PS00197">
    <property type="entry name" value="2FE2S_FER_1"/>
    <property type="match status" value="1"/>
</dbReference>
<evidence type="ECO:0000259" key="6">
    <source>
        <dbReference type="PROSITE" id="PS51085"/>
    </source>
</evidence>
<protein>
    <submittedName>
        <fullName evidence="7">(2Fe-2S)-binding protein</fullName>
    </submittedName>
</protein>
<dbReference type="Proteomes" id="UP001161094">
    <property type="component" value="Unassembled WGS sequence"/>
</dbReference>
<dbReference type="Gene3D" id="1.10.150.120">
    <property type="entry name" value="[2Fe-2S]-binding domain"/>
    <property type="match status" value="1"/>
</dbReference>
<dbReference type="InterPro" id="IPR002888">
    <property type="entry name" value="2Fe-2S-bd"/>
</dbReference>
<reference evidence="7" key="1">
    <citation type="submission" date="2022-09" db="EMBL/GenBank/DDBJ databases">
        <title>Intensive care unit water sources are persistently colonized with multi-drug resistant bacteria and are the site of extensive horizontal gene transfer of antibiotic resistance genes.</title>
        <authorList>
            <person name="Diorio-Toth L."/>
        </authorList>
    </citation>
    <scope>NUCLEOTIDE SEQUENCE</scope>
    <source>
        <strain evidence="7">GD03843</strain>
    </source>
</reference>
<gene>
    <name evidence="7" type="ORF">N5D93_13680</name>
</gene>
<dbReference type="Pfam" id="PF01799">
    <property type="entry name" value="Fer2_2"/>
    <property type="match status" value="1"/>
</dbReference>
<dbReference type="EMBL" id="JAOCDZ010000008">
    <property type="protein sequence ID" value="MDH0736865.1"/>
    <property type="molecule type" value="Genomic_DNA"/>
</dbReference>
<comment type="caution">
    <text evidence="7">The sequence shown here is derived from an EMBL/GenBank/DDBJ whole genome shotgun (WGS) entry which is preliminary data.</text>
</comment>
<dbReference type="InterPro" id="IPR036010">
    <property type="entry name" value="2Fe-2S_ferredoxin-like_sf"/>
</dbReference>
<dbReference type="InterPro" id="IPR036884">
    <property type="entry name" value="2Fe-2S-bd_dom_sf"/>
</dbReference>
<dbReference type="InterPro" id="IPR051452">
    <property type="entry name" value="Diverse_Oxidoreductases"/>
</dbReference>
<dbReference type="InterPro" id="IPR012675">
    <property type="entry name" value="Beta-grasp_dom_sf"/>
</dbReference>
<proteinExistence type="predicted"/>
<keyword evidence="1" id="KW-0001">2Fe-2S</keyword>